<feature type="transmembrane region" description="Helical" evidence="6">
    <location>
        <begin position="148"/>
        <end position="170"/>
    </location>
</feature>
<dbReference type="Pfam" id="PF01569">
    <property type="entry name" value="PAP2"/>
    <property type="match status" value="1"/>
</dbReference>
<keyword evidence="5 6" id="KW-0472">Membrane</keyword>
<dbReference type="GO" id="GO:0007165">
    <property type="term" value="P:signal transduction"/>
    <property type="evidence" value="ECO:0007669"/>
    <property type="project" value="TreeGrafter"/>
</dbReference>
<comment type="subcellular location">
    <subcellularLocation>
        <location evidence="1">Membrane</location>
        <topology evidence="1">Multi-pass membrane protein</topology>
    </subcellularLocation>
</comment>
<dbReference type="GO" id="GO:0046839">
    <property type="term" value="P:phospholipid dephosphorylation"/>
    <property type="evidence" value="ECO:0007669"/>
    <property type="project" value="TreeGrafter"/>
</dbReference>
<evidence type="ECO:0000313" key="9">
    <source>
        <dbReference type="WBParaSite" id="SMUV_0000818401-mRNA-1"/>
    </source>
</evidence>
<reference evidence="9" key="1">
    <citation type="submission" date="2017-02" db="UniProtKB">
        <authorList>
            <consortium name="WormBaseParasite"/>
        </authorList>
    </citation>
    <scope>IDENTIFICATION</scope>
</reference>
<evidence type="ECO:0000256" key="6">
    <source>
        <dbReference type="SAM" id="Phobius"/>
    </source>
</evidence>
<evidence type="ECO:0000256" key="2">
    <source>
        <dbReference type="ARBA" id="ARBA00008816"/>
    </source>
</evidence>
<evidence type="ECO:0000313" key="8">
    <source>
        <dbReference type="Proteomes" id="UP000046393"/>
    </source>
</evidence>
<feature type="domain" description="Phosphatidic acid phosphatase type 2/haloperoxidase" evidence="7">
    <location>
        <begin position="81"/>
        <end position="227"/>
    </location>
</feature>
<dbReference type="GO" id="GO:0005886">
    <property type="term" value="C:plasma membrane"/>
    <property type="evidence" value="ECO:0007669"/>
    <property type="project" value="TreeGrafter"/>
</dbReference>
<dbReference type="GO" id="GO:0006644">
    <property type="term" value="P:phospholipid metabolic process"/>
    <property type="evidence" value="ECO:0007669"/>
    <property type="project" value="InterPro"/>
</dbReference>
<dbReference type="InterPro" id="IPR043216">
    <property type="entry name" value="PAP-like"/>
</dbReference>
<proteinExistence type="inferred from homology"/>
<protein>
    <submittedName>
        <fullName evidence="9">AcidPPc domain-containing protein</fullName>
    </submittedName>
</protein>
<dbReference type="AlphaFoldDB" id="A0A0N5ATM3"/>
<evidence type="ECO:0000256" key="3">
    <source>
        <dbReference type="ARBA" id="ARBA00022692"/>
    </source>
</evidence>
<dbReference type="InterPro" id="IPR000326">
    <property type="entry name" value="PAP2/HPO"/>
</dbReference>
<feature type="transmembrane region" description="Helical" evidence="6">
    <location>
        <begin position="73"/>
        <end position="94"/>
    </location>
</feature>
<organism evidence="8 9">
    <name type="scientific">Syphacia muris</name>
    <dbReference type="NCBI Taxonomy" id="451379"/>
    <lineage>
        <taxon>Eukaryota</taxon>
        <taxon>Metazoa</taxon>
        <taxon>Ecdysozoa</taxon>
        <taxon>Nematoda</taxon>
        <taxon>Chromadorea</taxon>
        <taxon>Rhabditida</taxon>
        <taxon>Spirurina</taxon>
        <taxon>Oxyuridomorpha</taxon>
        <taxon>Oxyuroidea</taxon>
        <taxon>Oxyuridae</taxon>
        <taxon>Syphacia</taxon>
    </lineage>
</organism>
<dbReference type="PANTHER" id="PTHR10165:SF103">
    <property type="entry name" value="PHOSPHOLIPID PHOSPHATASE HOMOLOG 1.2 HOMOLOG"/>
    <property type="match status" value="1"/>
</dbReference>
<dbReference type="Proteomes" id="UP000046393">
    <property type="component" value="Unplaced"/>
</dbReference>
<feature type="transmembrane region" description="Helical" evidence="6">
    <location>
        <begin position="30"/>
        <end position="50"/>
    </location>
</feature>
<dbReference type="Gene3D" id="1.20.144.10">
    <property type="entry name" value="Phosphatidic acid phosphatase type 2/haloperoxidase"/>
    <property type="match status" value="1"/>
</dbReference>
<keyword evidence="4 6" id="KW-1133">Transmembrane helix</keyword>
<evidence type="ECO:0000256" key="1">
    <source>
        <dbReference type="ARBA" id="ARBA00004141"/>
    </source>
</evidence>
<sequence length="230" mass="25893">MVPDLSISPYHRGFFCNDESIRLPYKKDTISPGLLVVILLVIAIVAVEIFRDYRLREVDPALYSIRSFNINRVVVRCCTYLGYCLIGICFEYVICESTKLAVGRLRPNFIDVCRPNIGWLSCSAPYIYITNYTCTSTFSDYLKKEAHVSFFSGHTAVTTHVVTYCVIYLCARLPRRIYGVLMVPVVQTILVTAGLLVGYSRISDHKHHWSDVLAGIFVGVCTGALSVSIR</sequence>
<feature type="transmembrane region" description="Helical" evidence="6">
    <location>
        <begin position="212"/>
        <end position="229"/>
    </location>
</feature>
<dbReference type="SUPFAM" id="SSF48317">
    <property type="entry name" value="Acid phosphatase/Vanadium-dependent haloperoxidase"/>
    <property type="match status" value="1"/>
</dbReference>
<name>A0A0N5ATM3_9BILA</name>
<evidence type="ECO:0000256" key="5">
    <source>
        <dbReference type="ARBA" id="ARBA00023136"/>
    </source>
</evidence>
<dbReference type="STRING" id="451379.A0A0N5ATM3"/>
<dbReference type="PANTHER" id="PTHR10165">
    <property type="entry name" value="LIPID PHOSPHATE PHOSPHATASE"/>
    <property type="match status" value="1"/>
</dbReference>
<keyword evidence="8" id="KW-1185">Reference proteome</keyword>
<comment type="similarity">
    <text evidence="2">Belongs to the PA-phosphatase related phosphoesterase family.</text>
</comment>
<dbReference type="SMART" id="SM00014">
    <property type="entry name" value="acidPPc"/>
    <property type="match status" value="1"/>
</dbReference>
<dbReference type="InterPro" id="IPR036938">
    <property type="entry name" value="PAP2/HPO_sf"/>
</dbReference>
<dbReference type="GO" id="GO:0008195">
    <property type="term" value="F:phosphatidate phosphatase activity"/>
    <property type="evidence" value="ECO:0007669"/>
    <property type="project" value="TreeGrafter"/>
</dbReference>
<evidence type="ECO:0000259" key="7">
    <source>
        <dbReference type="SMART" id="SM00014"/>
    </source>
</evidence>
<dbReference type="WBParaSite" id="SMUV_0000818401-mRNA-1">
    <property type="protein sequence ID" value="SMUV_0000818401-mRNA-1"/>
    <property type="gene ID" value="SMUV_0000818401"/>
</dbReference>
<feature type="transmembrane region" description="Helical" evidence="6">
    <location>
        <begin position="177"/>
        <end position="200"/>
    </location>
</feature>
<accession>A0A0N5ATM3</accession>
<keyword evidence="3 6" id="KW-0812">Transmembrane</keyword>
<evidence type="ECO:0000256" key="4">
    <source>
        <dbReference type="ARBA" id="ARBA00022989"/>
    </source>
</evidence>